<name>A0A409X4C7_PSICY</name>
<sequence length="512" mass="57067">SKQLYRLEEVPPEEAQYDIRTYLTAELLHFAGREEIEDLVVLTAGLFIYAATVVKYLVTRGRSEQQTFLTTLLASSNSFNLQPLSNGMPFTLLDTLYSQILNEAFREFIPEENRWKDRCSILHTFLCTAERTSTSVIANLLFTSDYTDVAEKLLSDLHAVLYREDGLVLAYHKSFSDFIFAEARSGNFWCDQAKHHRLLAESCFRSMRDGLRFNIADISPSFVLDVDNPRLVDAVKENIPLVLSYSSRNWSYHLSAAASTISDGLHNRISDFLQLRALFWIEAMNLLVSEDNRARIPSGGEVSEPPGDNSSSHGSDEDTDEDSLNDVTPQQQEERTEGERSYSTPDEQEDMATKMDVDVDNVDIPASSRSDTTARNPDDTDMLCATASEGITGLSIANDSNNNAEQQQTNGDPHAASSGFVSPAVQERDFATEVESEVTEGVERSKPKRVPRQVEVDALNGYLCGTIYNACLLSRHLGIEFARLVASPVKDGEGNACEDDVIFPCSDMRLIT</sequence>
<dbReference type="InParanoid" id="A0A409X4C7"/>
<feature type="region of interest" description="Disordered" evidence="1">
    <location>
        <begin position="296"/>
        <end position="382"/>
    </location>
</feature>
<keyword evidence="3" id="KW-1185">Reference proteome</keyword>
<evidence type="ECO:0000256" key="1">
    <source>
        <dbReference type="SAM" id="MobiDB-lite"/>
    </source>
</evidence>
<feature type="compositionally biased region" description="Polar residues" evidence="1">
    <location>
        <begin position="395"/>
        <end position="411"/>
    </location>
</feature>
<dbReference type="AlphaFoldDB" id="A0A409X4C7"/>
<accession>A0A409X4C7</accession>
<organism evidence="2 3">
    <name type="scientific">Psilocybe cyanescens</name>
    <dbReference type="NCBI Taxonomy" id="93625"/>
    <lineage>
        <taxon>Eukaryota</taxon>
        <taxon>Fungi</taxon>
        <taxon>Dikarya</taxon>
        <taxon>Basidiomycota</taxon>
        <taxon>Agaricomycotina</taxon>
        <taxon>Agaricomycetes</taxon>
        <taxon>Agaricomycetidae</taxon>
        <taxon>Agaricales</taxon>
        <taxon>Agaricineae</taxon>
        <taxon>Strophariaceae</taxon>
        <taxon>Psilocybe</taxon>
    </lineage>
</organism>
<comment type="caution">
    <text evidence="2">The sequence shown here is derived from an EMBL/GenBank/DDBJ whole genome shotgun (WGS) entry which is preliminary data.</text>
</comment>
<feature type="region of interest" description="Disordered" evidence="1">
    <location>
        <begin position="394"/>
        <end position="417"/>
    </location>
</feature>
<dbReference type="Proteomes" id="UP000283269">
    <property type="component" value="Unassembled WGS sequence"/>
</dbReference>
<gene>
    <name evidence="2" type="ORF">CVT25_000026</name>
</gene>
<evidence type="ECO:0000313" key="3">
    <source>
        <dbReference type="Proteomes" id="UP000283269"/>
    </source>
</evidence>
<dbReference type="STRING" id="93625.A0A409X4C7"/>
<reference evidence="2 3" key="1">
    <citation type="journal article" date="2018" name="Evol. Lett.">
        <title>Horizontal gene cluster transfer increased hallucinogenic mushroom diversity.</title>
        <authorList>
            <person name="Reynolds H.T."/>
            <person name="Vijayakumar V."/>
            <person name="Gluck-Thaler E."/>
            <person name="Korotkin H.B."/>
            <person name="Matheny P.B."/>
            <person name="Slot J.C."/>
        </authorList>
    </citation>
    <scope>NUCLEOTIDE SEQUENCE [LARGE SCALE GENOMIC DNA]</scope>
    <source>
        <strain evidence="2 3">2631</strain>
    </source>
</reference>
<protein>
    <submittedName>
        <fullName evidence="2">Uncharacterized protein</fullName>
    </submittedName>
</protein>
<dbReference type="EMBL" id="NHYD01002681">
    <property type="protein sequence ID" value="PPQ85584.1"/>
    <property type="molecule type" value="Genomic_DNA"/>
</dbReference>
<dbReference type="OrthoDB" id="3266532at2759"/>
<feature type="non-terminal residue" evidence="2">
    <location>
        <position position="1"/>
    </location>
</feature>
<evidence type="ECO:0000313" key="2">
    <source>
        <dbReference type="EMBL" id="PPQ85584.1"/>
    </source>
</evidence>
<proteinExistence type="predicted"/>